<reference evidence="11" key="1">
    <citation type="submission" date="2007-10" db="EMBL/GenBank/DDBJ databases">
        <title>Complete genome of Alkaliphilus oremlandii OhILAs.</title>
        <authorList>
            <person name="Copeland A."/>
            <person name="Lucas S."/>
            <person name="Lapidus A."/>
            <person name="Barry K."/>
            <person name="Detter J.C."/>
            <person name="Glavina del Rio T."/>
            <person name="Hammon N."/>
            <person name="Israni S."/>
            <person name="Dalin E."/>
            <person name="Tice H."/>
            <person name="Pitluck S."/>
            <person name="Chain P."/>
            <person name="Malfatti S."/>
            <person name="Shin M."/>
            <person name="Vergez L."/>
            <person name="Schmutz J."/>
            <person name="Larimer F."/>
            <person name="Land M."/>
            <person name="Hauser L."/>
            <person name="Kyrpides N."/>
            <person name="Mikhailova N."/>
            <person name="Stolz J.F."/>
            <person name="Dawson A."/>
            <person name="Fisher E."/>
            <person name="Crable B."/>
            <person name="Perera E."/>
            <person name="Lisak J."/>
            <person name="Ranganathan M."/>
            <person name="Basu P."/>
            <person name="Richardson P."/>
        </authorList>
    </citation>
    <scope>NUCLEOTIDE SEQUENCE [LARGE SCALE GENOMIC DNA]</scope>
    <source>
        <strain evidence="11">OhILAs</strain>
    </source>
</reference>
<dbReference type="InterPro" id="IPR050055">
    <property type="entry name" value="EF-Tu_GTPase"/>
</dbReference>
<dbReference type="PRINTS" id="PR00315">
    <property type="entry name" value="ELONGATNFCT"/>
</dbReference>
<dbReference type="GO" id="GO:0003746">
    <property type="term" value="F:translation elongation factor activity"/>
    <property type="evidence" value="ECO:0007669"/>
    <property type="project" value="UniProtKB-KW"/>
</dbReference>
<evidence type="ECO:0000256" key="7">
    <source>
        <dbReference type="ARBA" id="ARBA00025526"/>
    </source>
</evidence>
<evidence type="ECO:0000256" key="6">
    <source>
        <dbReference type="ARBA" id="ARBA00023134"/>
    </source>
</evidence>
<dbReference type="InterPro" id="IPR004535">
    <property type="entry name" value="Transl_elong_SelB"/>
</dbReference>
<comment type="function">
    <text evidence="7">Translation factor necessary for the incorporation of selenocysteine into proteins. It probably replaces EF-Tu for the insertion of selenocysteine directed by the UGA codon. SelB binds GTP and GDP.</text>
</comment>
<dbReference type="Pfam" id="PF03144">
    <property type="entry name" value="GTP_EFTU_D2"/>
    <property type="match status" value="1"/>
</dbReference>
<dbReference type="SUPFAM" id="SSF52540">
    <property type="entry name" value="P-loop containing nucleoside triphosphate hydrolases"/>
    <property type="match status" value="1"/>
</dbReference>
<name>A8MHJ3_ALKOO</name>
<dbReference type="NCBIfam" id="TIGR00475">
    <property type="entry name" value="selB"/>
    <property type="match status" value="1"/>
</dbReference>
<dbReference type="NCBIfam" id="TIGR00231">
    <property type="entry name" value="small_GTP"/>
    <property type="match status" value="1"/>
</dbReference>
<keyword evidence="4" id="KW-0547">Nucleotide-binding</keyword>
<dbReference type="GO" id="GO:0005829">
    <property type="term" value="C:cytosol"/>
    <property type="evidence" value="ECO:0007669"/>
    <property type="project" value="TreeGrafter"/>
</dbReference>
<dbReference type="GO" id="GO:0001514">
    <property type="term" value="P:selenocysteine incorporation"/>
    <property type="evidence" value="ECO:0007669"/>
    <property type="project" value="InterPro"/>
</dbReference>
<dbReference type="InterPro" id="IPR000795">
    <property type="entry name" value="T_Tr_GTP-bd_dom"/>
</dbReference>
<evidence type="ECO:0000256" key="2">
    <source>
        <dbReference type="ARBA" id="ARBA00015953"/>
    </source>
</evidence>
<evidence type="ECO:0000256" key="8">
    <source>
        <dbReference type="ARBA" id="ARBA00031615"/>
    </source>
</evidence>
<dbReference type="InterPro" id="IPR036388">
    <property type="entry name" value="WH-like_DNA-bd_sf"/>
</dbReference>
<dbReference type="GO" id="GO:0005525">
    <property type="term" value="F:GTP binding"/>
    <property type="evidence" value="ECO:0007669"/>
    <property type="project" value="UniProtKB-KW"/>
</dbReference>
<dbReference type="Pfam" id="PF09107">
    <property type="entry name" value="WHD_3rd_SelB"/>
    <property type="match status" value="1"/>
</dbReference>
<dbReference type="Pfam" id="PF00009">
    <property type="entry name" value="GTP_EFTU"/>
    <property type="match status" value="1"/>
</dbReference>
<dbReference type="InterPro" id="IPR057335">
    <property type="entry name" value="Beta-barrel_SelB"/>
</dbReference>
<dbReference type="SUPFAM" id="SSF50465">
    <property type="entry name" value="EF-Tu/eEF-1alpha/eIF2-gamma C-terminal domain"/>
    <property type="match status" value="1"/>
</dbReference>
<evidence type="ECO:0000256" key="4">
    <source>
        <dbReference type="ARBA" id="ARBA00022741"/>
    </source>
</evidence>
<dbReference type="Pfam" id="PF25461">
    <property type="entry name" value="Beta-barrel_SelB"/>
    <property type="match status" value="1"/>
</dbReference>
<dbReference type="Gene3D" id="3.40.50.300">
    <property type="entry name" value="P-loop containing nucleotide triphosphate hydrolases"/>
    <property type="match status" value="1"/>
</dbReference>
<dbReference type="EMBL" id="CP000853">
    <property type="protein sequence ID" value="ABW19275.1"/>
    <property type="molecule type" value="Genomic_DNA"/>
</dbReference>
<dbReference type="FunFam" id="3.40.50.300:FF:001064">
    <property type="entry name" value="Selenocysteine-specific translation elongation factor"/>
    <property type="match status" value="1"/>
</dbReference>
<dbReference type="PANTHER" id="PTHR43721:SF22">
    <property type="entry name" value="ELONGATION FACTOR TU, MITOCHONDRIAL"/>
    <property type="match status" value="1"/>
</dbReference>
<dbReference type="GO" id="GO:0003924">
    <property type="term" value="F:GTPase activity"/>
    <property type="evidence" value="ECO:0007669"/>
    <property type="project" value="InterPro"/>
</dbReference>
<dbReference type="CDD" id="cd15491">
    <property type="entry name" value="selB_III"/>
    <property type="match status" value="1"/>
</dbReference>
<dbReference type="InterPro" id="IPR031157">
    <property type="entry name" value="G_TR_CS"/>
</dbReference>
<dbReference type="CDD" id="cd03696">
    <property type="entry name" value="SelB_II"/>
    <property type="match status" value="1"/>
</dbReference>
<dbReference type="InterPro" id="IPR015191">
    <property type="entry name" value="SelB_WHD4"/>
</dbReference>
<evidence type="ECO:0000256" key="1">
    <source>
        <dbReference type="ARBA" id="ARBA00004496"/>
    </source>
</evidence>
<keyword evidence="3" id="KW-0963">Cytoplasm</keyword>
<dbReference type="Gene3D" id="1.10.10.2770">
    <property type="match status" value="1"/>
</dbReference>
<dbReference type="PROSITE" id="PS00301">
    <property type="entry name" value="G_TR_1"/>
    <property type="match status" value="1"/>
</dbReference>
<dbReference type="Proteomes" id="UP000000269">
    <property type="component" value="Chromosome"/>
</dbReference>
<dbReference type="InterPro" id="IPR036390">
    <property type="entry name" value="WH_DNA-bd_sf"/>
</dbReference>
<dbReference type="KEGG" id="aoe:Clos_1735"/>
<dbReference type="SUPFAM" id="SSF46785">
    <property type="entry name" value="Winged helix' DNA-binding domain"/>
    <property type="match status" value="2"/>
</dbReference>
<dbReference type="InterPro" id="IPR009001">
    <property type="entry name" value="Transl_elong_EF1A/Init_IF2_C"/>
</dbReference>
<dbReference type="OrthoDB" id="9804504at2"/>
<dbReference type="SUPFAM" id="SSF50447">
    <property type="entry name" value="Translation proteins"/>
    <property type="match status" value="1"/>
</dbReference>
<feature type="domain" description="Tr-type G" evidence="9">
    <location>
        <begin position="1"/>
        <end position="174"/>
    </location>
</feature>
<keyword evidence="11" id="KW-1185">Reference proteome</keyword>
<dbReference type="HOGENOM" id="CLU_023030_3_0_9"/>
<evidence type="ECO:0000256" key="3">
    <source>
        <dbReference type="ARBA" id="ARBA00022490"/>
    </source>
</evidence>
<dbReference type="CDD" id="cd04171">
    <property type="entry name" value="SelB"/>
    <property type="match status" value="1"/>
</dbReference>
<dbReference type="Gene3D" id="2.40.30.10">
    <property type="entry name" value="Translation factors"/>
    <property type="match status" value="1"/>
</dbReference>
<evidence type="ECO:0000313" key="10">
    <source>
        <dbReference type="EMBL" id="ABW19275.1"/>
    </source>
</evidence>
<evidence type="ECO:0000259" key="9">
    <source>
        <dbReference type="PROSITE" id="PS51722"/>
    </source>
</evidence>
<dbReference type="RefSeq" id="WP_012159587.1">
    <property type="nucleotide sequence ID" value="NC_009922.1"/>
</dbReference>
<dbReference type="InterPro" id="IPR004161">
    <property type="entry name" value="EFTu-like_2"/>
</dbReference>
<dbReference type="PANTHER" id="PTHR43721">
    <property type="entry name" value="ELONGATION FACTOR TU-RELATED"/>
    <property type="match status" value="1"/>
</dbReference>
<accession>A8MHJ3</accession>
<dbReference type="AlphaFoldDB" id="A8MHJ3"/>
<comment type="subcellular location">
    <subcellularLocation>
        <location evidence="1">Cytoplasm</location>
    </subcellularLocation>
</comment>
<keyword evidence="5" id="KW-0648">Protein biosynthesis</keyword>
<dbReference type="Pfam" id="PF09106">
    <property type="entry name" value="WHD_2nd_SelB"/>
    <property type="match status" value="1"/>
</dbReference>
<dbReference type="InterPro" id="IPR027417">
    <property type="entry name" value="P-loop_NTPase"/>
</dbReference>
<sequence length="631" mass="71929">MKNIVIGTSGHIDHGKTTLIKALTGRETDRLNEEKKRGISIELGFTYFDLPSGKRAGIIDVPGHEKFIRNMLAGVSGMDIVLLVVAADEGVMPQTKEHLDILSLLKIEKGIIVITKASLVDDEWVELVKLDIIDKVKDTFLEGTEIISVDSVKGVGIEELILKIDQLTDETESRDISAPFRMPIDRIFTITGFGTVVTGTIMEGKVSVEDTIEILPEKIKVRIRNIQVHGKSVDTAYAGQRVAINLANIKKEEIERGEVLAQVNSMEPTMMIDATLKLLKDLERPLKNRDRVRLYYGSSETFARVTLLNEEQGVSGQKIYVQFRLETPGAVKKGDHMIVRWYSPMETIGGAIVIDGNPKKHKRFDENVMEDLATREAGKQDEIVEKQIDIHSNEFPELWNIAKFMSLQLDTLKQVVEDLILQNKVVMLGPDHVIHIKYYEKIKNELIRILDGYHAENPLKPGMMKEEARSKLFPKNKSKVIDILFNLLVENKIIKVEEKFIALYDFNIIFSKVHEDIKNHLEKIYLEDPYSTPRFEDIVQTIGFKKEEVEQVFGAILGQVLIKLNDEVILHIDSYENAKRELVKYIDKNGSISLSEFRDILNTSRKYAVALLEHLDNIKFTKRIDEKRILY</sequence>
<keyword evidence="6" id="KW-0342">GTP-binding</keyword>
<dbReference type="GO" id="GO:0003723">
    <property type="term" value="F:RNA binding"/>
    <property type="evidence" value="ECO:0007669"/>
    <property type="project" value="InterPro"/>
</dbReference>
<protein>
    <recommendedName>
        <fullName evidence="2">Selenocysteine-specific elongation factor</fullName>
    </recommendedName>
    <alternativeName>
        <fullName evidence="8">SelB translation factor</fullName>
    </alternativeName>
</protein>
<dbReference type="InterPro" id="IPR005225">
    <property type="entry name" value="Small_GTP-bd"/>
</dbReference>
<dbReference type="PROSITE" id="PS51722">
    <property type="entry name" value="G_TR_2"/>
    <property type="match status" value="1"/>
</dbReference>
<proteinExistence type="predicted"/>
<evidence type="ECO:0000313" key="11">
    <source>
        <dbReference type="Proteomes" id="UP000000269"/>
    </source>
</evidence>
<dbReference type="InterPro" id="IPR009000">
    <property type="entry name" value="Transl_B-barrel_sf"/>
</dbReference>
<dbReference type="Gene3D" id="1.10.10.10">
    <property type="entry name" value="Winged helix-like DNA-binding domain superfamily/Winged helix DNA-binding domain"/>
    <property type="match status" value="1"/>
</dbReference>
<dbReference type="eggNOG" id="COG3276">
    <property type="taxonomic scope" value="Bacteria"/>
</dbReference>
<dbReference type="InterPro" id="IPR015190">
    <property type="entry name" value="Elong_fac_SelB-wing-hlx_typ-2"/>
</dbReference>
<gene>
    <name evidence="10" type="ordered locus">Clos_1735</name>
</gene>
<organism evidence="10 11">
    <name type="scientific">Alkaliphilus oremlandii (strain OhILAs)</name>
    <name type="common">Clostridium oremlandii (strain OhILAs)</name>
    <dbReference type="NCBI Taxonomy" id="350688"/>
    <lineage>
        <taxon>Bacteria</taxon>
        <taxon>Bacillati</taxon>
        <taxon>Bacillota</taxon>
        <taxon>Clostridia</taxon>
        <taxon>Peptostreptococcales</taxon>
        <taxon>Natronincolaceae</taxon>
        <taxon>Alkaliphilus</taxon>
    </lineage>
</organism>
<dbReference type="STRING" id="350688.Clos_1735"/>
<evidence type="ECO:0000256" key="5">
    <source>
        <dbReference type="ARBA" id="ARBA00022917"/>
    </source>
</evidence>
<keyword evidence="10" id="KW-0251">Elongation factor</keyword>